<feature type="compositionally biased region" description="Polar residues" evidence="6">
    <location>
        <begin position="200"/>
        <end position="211"/>
    </location>
</feature>
<dbReference type="CDD" id="cd06149">
    <property type="entry name" value="ISG20"/>
    <property type="match status" value="1"/>
</dbReference>
<dbReference type="SUPFAM" id="SSF53098">
    <property type="entry name" value="Ribonuclease H-like"/>
    <property type="match status" value="1"/>
</dbReference>
<dbReference type="InterPro" id="IPR013520">
    <property type="entry name" value="Ribonucl_H"/>
</dbReference>
<reference evidence="8" key="2">
    <citation type="submission" date="2025-09" db="UniProtKB">
        <authorList>
            <consortium name="Ensembl"/>
        </authorList>
    </citation>
    <scope>IDENTIFICATION</scope>
</reference>
<dbReference type="Proteomes" id="UP000694393">
    <property type="component" value="Unplaced"/>
</dbReference>
<keyword evidence="3" id="KW-0378">Hydrolase</keyword>
<dbReference type="AlphaFoldDB" id="A0A8C8R687"/>
<evidence type="ECO:0000256" key="4">
    <source>
        <dbReference type="ARBA" id="ARBA00022839"/>
    </source>
</evidence>
<keyword evidence="9" id="KW-1185">Reference proteome</keyword>
<evidence type="ECO:0000256" key="5">
    <source>
        <dbReference type="ARBA" id="ARBA00023242"/>
    </source>
</evidence>
<dbReference type="SMART" id="SM00479">
    <property type="entry name" value="EXOIII"/>
    <property type="match status" value="1"/>
</dbReference>
<reference evidence="8" key="1">
    <citation type="submission" date="2025-08" db="UniProtKB">
        <authorList>
            <consortium name="Ensembl"/>
        </authorList>
    </citation>
    <scope>IDENTIFICATION</scope>
</reference>
<keyword evidence="2" id="KW-0540">Nuclease</keyword>
<dbReference type="FunFam" id="3.30.420.10:FF:000007">
    <property type="entry name" value="Interferon-stimulated exonuclease gene 20"/>
    <property type="match status" value="1"/>
</dbReference>
<dbReference type="InterPro" id="IPR036397">
    <property type="entry name" value="RNaseH_sf"/>
</dbReference>
<dbReference type="InterPro" id="IPR012337">
    <property type="entry name" value="RNaseH-like_sf"/>
</dbReference>
<comment type="subcellular location">
    <subcellularLocation>
        <location evidence="1">Nucleus</location>
    </subcellularLocation>
</comment>
<proteinExistence type="predicted"/>
<evidence type="ECO:0000256" key="2">
    <source>
        <dbReference type="ARBA" id="ARBA00022722"/>
    </source>
</evidence>
<evidence type="ECO:0000256" key="6">
    <source>
        <dbReference type="SAM" id="MobiDB-lite"/>
    </source>
</evidence>
<dbReference type="PANTHER" id="PTHR12801:SF57">
    <property type="entry name" value="APOPTOSIS-ENHANCING NUCLEASE"/>
    <property type="match status" value="1"/>
</dbReference>
<evidence type="ECO:0000256" key="1">
    <source>
        <dbReference type="ARBA" id="ARBA00004123"/>
    </source>
</evidence>
<feature type="region of interest" description="Disordered" evidence="6">
    <location>
        <begin position="173"/>
        <end position="211"/>
    </location>
</feature>
<evidence type="ECO:0000313" key="8">
    <source>
        <dbReference type="Ensembl" id="ENSPCEP00000000747.1"/>
    </source>
</evidence>
<evidence type="ECO:0000313" key="9">
    <source>
        <dbReference type="Proteomes" id="UP000694393"/>
    </source>
</evidence>
<dbReference type="Ensembl" id="ENSPCET00000000775.1">
    <property type="protein sequence ID" value="ENSPCEP00000000747.1"/>
    <property type="gene ID" value="ENSPCEG00000000639.1"/>
</dbReference>
<feature type="compositionally biased region" description="Polar residues" evidence="6">
    <location>
        <begin position="177"/>
        <end position="191"/>
    </location>
</feature>
<dbReference type="Pfam" id="PF00929">
    <property type="entry name" value="RNase_T"/>
    <property type="match status" value="1"/>
</dbReference>
<dbReference type="GO" id="GO:0000175">
    <property type="term" value="F:3'-5'-RNA exonuclease activity"/>
    <property type="evidence" value="ECO:0007669"/>
    <property type="project" value="InterPro"/>
</dbReference>
<accession>A0A8C8R687</accession>
<keyword evidence="4" id="KW-0269">Exonuclease</keyword>
<feature type="domain" description="Exonuclease" evidence="7">
    <location>
        <begin position="218"/>
        <end position="384"/>
    </location>
</feature>
<protein>
    <recommendedName>
        <fullName evidence="7">Exonuclease domain-containing protein</fullName>
    </recommendedName>
</protein>
<evidence type="ECO:0000259" key="7">
    <source>
        <dbReference type="SMART" id="SM00479"/>
    </source>
</evidence>
<dbReference type="Gene3D" id="3.30.420.10">
    <property type="entry name" value="Ribonuclease H-like superfamily/Ribonuclease H"/>
    <property type="match status" value="1"/>
</dbReference>
<sequence length="423" mass="46821">MWAPAIIAAASGKPRVEPACGGMPSDQGLTPGVVSPAKKACEVGQKAVDGQLLKYPNSQWDPCCPRSKAQLACRADVDSRGLLQNQNKKKSRKHQRFMDRRALLEQRGLLRPKEGFRTEAMTLRLPKEGLLNREASRCGQPVSEDISSIVNNQSVERGNLKLPKLKRALLRSLPGSPESTARQGSPSLSQDADSRLPLPGSTSSGKASLSCSLQRPGKCVAIDCEMVGTGPGGKQSELARCTVVDYNGDVIYDKYIQPELPIVDYRTRWSGITKKHMQNATPFSTAQREILKILKGKTVVGHAIHNDFRALKYFHPKNQTRDTSRIPLLNRKAGLPVKISASLKSLARQLLHKRIQVGRKGHSSVEDARTSMELYRLVEIQWEEELANSLPSSPPHTPTDSCTDSDHYMEDQYWPQDLNIDCK</sequence>
<dbReference type="PANTHER" id="PTHR12801">
    <property type="entry name" value="RNA EXONUCLEASE REXO1 / RECO3 FAMILY MEMBER-RELATED"/>
    <property type="match status" value="1"/>
</dbReference>
<name>A0A8C8R687_9SAUR</name>
<dbReference type="InterPro" id="IPR047021">
    <property type="entry name" value="REXO1/3/4-like"/>
</dbReference>
<organism evidence="8 9">
    <name type="scientific">Pelusios castaneus</name>
    <name type="common">West African mud turtle</name>
    <dbReference type="NCBI Taxonomy" id="367368"/>
    <lineage>
        <taxon>Eukaryota</taxon>
        <taxon>Metazoa</taxon>
        <taxon>Chordata</taxon>
        <taxon>Craniata</taxon>
        <taxon>Vertebrata</taxon>
        <taxon>Euteleostomi</taxon>
        <taxon>Archelosauria</taxon>
        <taxon>Testudinata</taxon>
        <taxon>Testudines</taxon>
        <taxon>Pleurodira</taxon>
        <taxon>Pelomedusidae</taxon>
        <taxon>Pelusios</taxon>
    </lineage>
</organism>
<keyword evidence="5" id="KW-0539">Nucleus</keyword>
<feature type="region of interest" description="Disordered" evidence="6">
    <location>
        <begin position="387"/>
        <end position="408"/>
    </location>
</feature>
<dbReference type="InterPro" id="IPR037433">
    <property type="entry name" value="ISG20_DEDDh"/>
</dbReference>
<evidence type="ECO:0000256" key="3">
    <source>
        <dbReference type="ARBA" id="ARBA00022801"/>
    </source>
</evidence>
<dbReference type="GO" id="GO:0005730">
    <property type="term" value="C:nucleolus"/>
    <property type="evidence" value="ECO:0007669"/>
    <property type="project" value="UniProtKB-ARBA"/>
</dbReference>
<dbReference type="GO" id="GO:0003676">
    <property type="term" value="F:nucleic acid binding"/>
    <property type="evidence" value="ECO:0007669"/>
    <property type="project" value="InterPro"/>
</dbReference>